<gene>
    <name evidence="1" type="ORF">S01H4_24711</name>
</gene>
<organism evidence="1">
    <name type="scientific">marine sediment metagenome</name>
    <dbReference type="NCBI Taxonomy" id="412755"/>
    <lineage>
        <taxon>unclassified sequences</taxon>
        <taxon>metagenomes</taxon>
        <taxon>ecological metagenomes</taxon>
    </lineage>
</organism>
<protein>
    <submittedName>
        <fullName evidence="1">Uncharacterized protein</fullName>
    </submittedName>
</protein>
<dbReference type="AlphaFoldDB" id="X1CU04"/>
<accession>X1CU04</accession>
<reference evidence="1" key="1">
    <citation type="journal article" date="2014" name="Front. Microbiol.">
        <title>High frequency of phylogenetically diverse reductive dehalogenase-homologous genes in deep subseafloor sedimentary metagenomes.</title>
        <authorList>
            <person name="Kawai M."/>
            <person name="Futagami T."/>
            <person name="Toyoda A."/>
            <person name="Takaki Y."/>
            <person name="Nishi S."/>
            <person name="Hori S."/>
            <person name="Arai W."/>
            <person name="Tsubouchi T."/>
            <person name="Morono Y."/>
            <person name="Uchiyama I."/>
            <person name="Ito T."/>
            <person name="Fujiyama A."/>
            <person name="Inagaki F."/>
            <person name="Takami H."/>
        </authorList>
    </citation>
    <scope>NUCLEOTIDE SEQUENCE</scope>
    <source>
        <strain evidence="1">Expedition CK06-06</strain>
    </source>
</reference>
<name>X1CU04_9ZZZZ</name>
<evidence type="ECO:0000313" key="1">
    <source>
        <dbReference type="EMBL" id="GAG87706.1"/>
    </source>
</evidence>
<proteinExistence type="predicted"/>
<dbReference type="EMBL" id="BART01011649">
    <property type="protein sequence ID" value="GAG87706.1"/>
    <property type="molecule type" value="Genomic_DNA"/>
</dbReference>
<sequence length="58" mass="6994">MKCTIKSELTEQDLIEGCLNLWHSGYDYKIPFMFHALANSWHYNKLFYYMELIEGTKK</sequence>
<comment type="caution">
    <text evidence="1">The sequence shown here is derived from an EMBL/GenBank/DDBJ whole genome shotgun (WGS) entry which is preliminary data.</text>
</comment>